<dbReference type="PANTHER" id="PTHR36007:SF2">
    <property type="entry name" value="TRANSPORT PROTEIN-RELATED"/>
    <property type="match status" value="1"/>
</dbReference>
<gene>
    <name evidence="2" type="ORF">S03H2_67214</name>
</gene>
<name>X1IWW0_9ZZZZ</name>
<organism evidence="2">
    <name type="scientific">marine sediment metagenome</name>
    <dbReference type="NCBI Taxonomy" id="412755"/>
    <lineage>
        <taxon>unclassified sequences</taxon>
        <taxon>metagenomes</taxon>
        <taxon>ecological metagenomes</taxon>
    </lineage>
</organism>
<accession>X1IWW0</accession>
<dbReference type="InterPro" id="IPR009577">
    <property type="entry name" value="Sm_multidrug_ex"/>
</dbReference>
<dbReference type="EMBL" id="BARU01043965">
    <property type="protein sequence ID" value="GAH86941.1"/>
    <property type="molecule type" value="Genomic_DNA"/>
</dbReference>
<dbReference type="AlphaFoldDB" id="X1IWW0"/>
<feature type="transmembrane region" description="Helical" evidence="1">
    <location>
        <begin position="45"/>
        <end position="68"/>
    </location>
</feature>
<keyword evidence="1" id="KW-0812">Transmembrane</keyword>
<comment type="caution">
    <text evidence="2">The sequence shown here is derived from an EMBL/GenBank/DDBJ whole genome shotgun (WGS) entry which is preliminary data.</text>
</comment>
<protein>
    <recommendedName>
        <fullName evidence="3">Small multi-drug export protein</fullName>
    </recommendedName>
</protein>
<evidence type="ECO:0000256" key="1">
    <source>
        <dbReference type="SAM" id="Phobius"/>
    </source>
</evidence>
<dbReference type="PANTHER" id="PTHR36007">
    <property type="entry name" value="TRANSPORT PROTEIN-RELATED"/>
    <property type="match status" value="1"/>
</dbReference>
<proteinExistence type="predicted"/>
<keyword evidence="1" id="KW-1133">Transmembrane helix</keyword>
<feature type="transmembrane region" description="Helical" evidence="1">
    <location>
        <begin position="12"/>
        <end position="39"/>
    </location>
</feature>
<reference evidence="2" key="1">
    <citation type="journal article" date="2014" name="Front. Microbiol.">
        <title>High frequency of phylogenetically diverse reductive dehalogenase-homologous genes in deep subseafloor sedimentary metagenomes.</title>
        <authorList>
            <person name="Kawai M."/>
            <person name="Futagami T."/>
            <person name="Toyoda A."/>
            <person name="Takaki Y."/>
            <person name="Nishi S."/>
            <person name="Hori S."/>
            <person name="Arai W."/>
            <person name="Tsubouchi T."/>
            <person name="Morono Y."/>
            <person name="Uchiyama I."/>
            <person name="Ito T."/>
            <person name="Fujiyama A."/>
            <person name="Inagaki F."/>
            <person name="Takami H."/>
        </authorList>
    </citation>
    <scope>NUCLEOTIDE SEQUENCE</scope>
    <source>
        <strain evidence="2">Expedition CK06-06</strain>
    </source>
</reference>
<evidence type="ECO:0000313" key="2">
    <source>
        <dbReference type="EMBL" id="GAH86941.1"/>
    </source>
</evidence>
<sequence>RKIEPYVRKYGTFGVSLFIGLPLPGSGSYTGALGAYLLGLGYKKFVIANIIGVVIAGIIVTILTLAGIRISNWVCM</sequence>
<feature type="non-terminal residue" evidence="2">
    <location>
        <position position="1"/>
    </location>
</feature>
<keyword evidence="1" id="KW-0472">Membrane</keyword>
<evidence type="ECO:0008006" key="3">
    <source>
        <dbReference type="Google" id="ProtNLM"/>
    </source>
</evidence>
<dbReference type="Pfam" id="PF06695">
    <property type="entry name" value="Sm_multidrug_ex"/>
    <property type="match status" value="1"/>
</dbReference>